<evidence type="ECO:0008006" key="4">
    <source>
        <dbReference type="Google" id="ProtNLM"/>
    </source>
</evidence>
<feature type="transmembrane region" description="Helical" evidence="1">
    <location>
        <begin position="89"/>
        <end position="111"/>
    </location>
</feature>
<feature type="transmembrane region" description="Helical" evidence="1">
    <location>
        <begin position="12"/>
        <end position="32"/>
    </location>
</feature>
<name>A0A6N7IY27_9FIRM</name>
<evidence type="ECO:0000313" key="2">
    <source>
        <dbReference type="EMBL" id="MQN01255.1"/>
    </source>
</evidence>
<reference evidence="2" key="1">
    <citation type="journal article" date="2020" name="Appl. Environ. Microbiol.">
        <title>Medium-Chain Fatty Acid Synthesis by 'Candidatus Weimeria bifida' gen. nov., sp. nov., and 'Candidatus Pseudoramibacter fermentans' sp. nov.</title>
        <authorList>
            <person name="Scarborough M.J."/>
            <person name="Myers K.S."/>
            <person name="Donohue T.J."/>
            <person name="Noguera D.R."/>
        </authorList>
    </citation>
    <scope>NUCLEOTIDE SEQUENCE</scope>
    <source>
        <strain evidence="2">LCO1.1</strain>
    </source>
</reference>
<dbReference type="PANTHER" id="PTHR34989">
    <property type="entry name" value="PROTEIN HDED"/>
    <property type="match status" value="1"/>
</dbReference>
<keyword evidence="3" id="KW-1185">Reference proteome</keyword>
<gene>
    <name evidence="2" type="ORF">FRC54_04825</name>
</gene>
<accession>A0A6N7IY27</accession>
<proteinExistence type="predicted"/>
<dbReference type="Proteomes" id="UP000460257">
    <property type="component" value="Unassembled WGS sequence"/>
</dbReference>
<feature type="transmembrane region" description="Helical" evidence="1">
    <location>
        <begin position="38"/>
        <end position="57"/>
    </location>
</feature>
<dbReference type="PANTHER" id="PTHR34989:SF1">
    <property type="entry name" value="PROTEIN HDED"/>
    <property type="match status" value="1"/>
</dbReference>
<keyword evidence="1" id="KW-0472">Membrane</keyword>
<dbReference type="GO" id="GO:0005886">
    <property type="term" value="C:plasma membrane"/>
    <property type="evidence" value="ECO:0007669"/>
    <property type="project" value="TreeGrafter"/>
</dbReference>
<feature type="transmembrane region" description="Helical" evidence="1">
    <location>
        <begin position="123"/>
        <end position="145"/>
    </location>
</feature>
<feature type="transmembrane region" description="Helical" evidence="1">
    <location>
        <begin position="151"/>
        <end position="171"/>
    </location>
</feature>
<evidence type="ECO:0000256" key="1">
    <source>
        <dbReference type="SAM" id="Phobius"/>
    </source>
</evidence>
<dbReference type="InterPro" id="IPR005325">
    <property type="entry name" value="DUF308_memb"/>
</dbReference>
<protein>
    <recommendedName>
        <fullName evidence="4">DUF308 domain-containing protein</fullName>
    </recommendedName>
</protein>
<feature type="transmembrane region" description="Helical" evidence="1">
    <location>
        <begin position="64"/>
        <end position="83"/>
    </location>
</feature>
<keyword evidence="1" id="KW-0812">Transmembrane</keyword>
<dbReference type="Pfam" id="PF03729">
    <property type="entry name" value="DUF308"/>
    <property type="match status" value="1"/>
</dbReference>
<keyword evidence="1" id="KW-1133">Transmembrane helix</keyword>
<organism evidence="2 3">
    <name type="scientific">Candidatus Weimeria bifida</name>
    <dbReference type="NCBI Taxonomy" id="2599074"/>
    <lineage>
        <taxon>Bacteria</taxon>
        <taxon>Bacillati</taxon>
        <taxon>Bacillota</taxon>
        <taxon>Clostridia</taxon>
        <taxon>Lachnospirales</taxon>
        <taxon>Lachnospiraceae</taxon>
        <taxon>Candidatus Weimeria</taxon>
    </lineage>
</organism>
<sequence length="187" mass="20101">MNNKDKTKDSRISELIIAILALVLGVLCVANPGGVSAIIGRIIGAVIVIVGAVMIFSRIKDNSYRLPAIILGAVIVAIGLFIISRPNDVLKLIFVVFGVVMVVDGVSGINNAVTMRGIGIEKWWVSLILAIISFAFGVFCILGAFDLLKLQMIIIGIMLIYDGITSLYSLIRVHRAEKGVVDSHIVE</sequence>
<dbReference type="AlphaFoldDB" id="A0A6N7IY27"/>
<comment type="caution">
    <text evidence="2">The sequence shown here is derived from an EMBL/GenBank/DDBJ whole genome shotgun (WGS) entry which is preliminary data.</text>
</comment>
<dbReference type="EMBL" id="VOGC01000004">
    <property type="protein sequence ID" value="MQN01255.1"/>
    <property type="molecule type" value="Genomic_DNA"/>
</dbReference>
<dbReference type="InterPro" id="IPR052712">
    <property type="entry name" value="Acid_resist_chaperone_HdeD"/>
</dbReference>
<evidence type="ECO:0000313" key="3">
    <source>
        <dbReference type="Proteomes" id="UP000460257"/>
    </source>
</evidence>